<evidence type="ECO:0000313" key="4">
    <source>
        <dbReference type="Proteomes" id="UP000681594"/>
    </source>
</evidence>
<sequence>MSHGAGRSLTLGLLLGLGCAVLSAHPSRSQEPVIPRAELPGIGAADPRRPVDGNVAPWAALGRVQTELGGRCTGTLVGPRTVLTAAHCLVAPRSGRLVQPASVHFLLGYHQGGWRARARAAAFLVPSGFDAPSRSPAGADWALVTLEAPLPAPEVSLPLAEAAFPPGTPLLLGGYQQDRPEWLMADKECRVLGAAMRDGQPLLVHDCAGTRGASGAPLLARMPEGGWGVAGVAVAVARGAALGIAVPGPVVLRAWRQAARRD</sequence>
<dbReference type="Pfam" id="PF00089">
    <property type="entry name" value="Trypsin"/>
    <property type="match status" value="1"/>
</dbReference>
<dbReference type="Proteomes" id="UP000681594">
    <property type="component" value="Unassembled WGS sequence"/>
</dbReference>
<dbReference type="PANTHER" id="PTHR15462:SF8">
    <property type="entry name" value="SERINE PROTEASE"/>
    <property type="match status" value="1"/>
</dbReference>
<dbReference type="SMART" id="SM00020">
    <property type="entry name" value="Tryp_SPc"/>
    <property type="match status" value="1"/>
</dbReference>
<dbReference type="PROSITE" id="PS50240">
    <property type="entry name" value="TRYPSIN_DOM"/>
    <property type="match status" value="1"/>
</dbReference>
<dbReference type="Gene3D" id="2.40.10.10">
    <property type="entry name" value="Trypsin-like serine proteases"/>
    <property type="match status" value="2"/>
</dbReference>
<evidence type="ECO:0000256" key="1">
    <source>
        <dbReference type="ARBA" id="ARBA00022729"/>
    </source>
</evidence>
<dbReference type="InterPro" id="IPR043504">
    <property type="entry name" value="Peptidase_S1_PA_chymotrypsin"/>
</dbReference>
<dbReference type="InterPro" id="IPR001254">
    <property type="entry name" value="Trypsin_dom"/>
</dbReference>
<feature type="domain" description="Peptidase S1" evidence="2">
    <location>
        <begin position="41"/>
        <end position="261"/>
    </location>
</feature>
<dbReference type="InterPro" id="IPR009003">
    <property type="entry name" value="Peptidase_S1_PA"/>
</dbReference>
<accession>A0ABS4ALG4</accession>
<dbReference type="RefSeq" id="WP_209382141.1">
    <property type="nucleotide sequence ID" value="NZ_JAGIZB010000074.1"/>
</dbReference>
<keyword evidence="1" id="KW-0732">Signal</keyword>
<dbReference type="PROSITE" id="PS00134">
    <property type="entry name" value="TRYPSIN_HIS"/>
    <property type="match status" value="1"/>
</dbReference>
<comment type="caution">
    <text evidence="3">The sequence shown here is derived from an EMBL/GenBank/DDBJ whole genome shotgun (WGS) entry which is preliminary data.</text>
</comment>
<dbReference type="EMBL" id="JAGIZB010000074">
    <property type="protein sequence ID" value="MBP0447870.1"/>
    <property type="molecule type" value="Genomic_DNA"/>
</dbReference>
<evidence type="ECO:0000313" key="3">
    <source>
        <dbReference type="EMBL" id="MBP0447870.1"/>
    </source>
</evidence>
<protein>
    <submittedName>
        <fullName evidence="3">Trypsin-like peptidase domain-containing protein</fullName>
    </submittedName>
</protein>
<organism evidence="3 4">
    <name type="scientific">Pararoseomonas baculiformis</name>
    <dbReference type="NCBI Taxonomy" id="2820812"/>
    <lineage>
        <taxon>Bacteria</taxon>
        <taxon>Pseudomonadati</taxon>
        <taxon>Pseudomonadota</taxon>
        <taxon>Alphaproteobacteria</taxon>
        <taxon>Acetobacterales</taxon>
        <taxon>Acetobacteraceae</taxon>
        <taxon>Pararoseomonas</taxon>
    </lineage>
</organism>
<proteinExistence type="predicted"/>
<dbReference type="InterPro" id="IPR018114">
    <property type="entry name" value="TRYPSIN_HIS"/>
</dbReference>
<reference evidence="3 4" key="1">
    <citation type="submission" date="2021-03" db="EMBL/GenBank/DDBJ databases">
        <authorList>
            <person name="So Y."/>
        </authorList>
    </citation>
    <scope>NUCLEOTIDE SEQUENCE [LARGE SCALE GENOMIC DNA]</scope>
    <source>
        <strain evidence="3 4">SSH11</strain>
    </source>
</reference>
<dbReference type="InterPro" id="IPR050966">
    <property type="entry name" value="Glutamyl_endopeptidase"/>
</dbReference>
<dbReference type="SUPFAM" id="SSF50494">
    <property type="entry name" value="Trypsin-like serine proteases"/>
    <property type="match status" value="1"/>
</dbReference>
<dbReference type="PANTHER" id="PTHR15462">
    <property type="entry name" value="SERINE PROTEASE"/>
    <property type="match status" value="1"/>
</dbReference>
<name>A0ABS4ALG4_9PROT</name>
<gene>
    <name evidence="3" type="ORF">J8J14_24355</name>
</gene>
<keyword evidence="4" id="KW-1185">Reference proteome</keyword>
<dbReference type="PROSITE" id="PS51257">
    <property type="entry name" value="PROKAR_LIPOPROTEIN"/>
    <property type="match status" value="1"/>
</dbReference>
<evidence type="ECO:0000259" key="2">
    <source>
        <dbReference type="PROSITE" id="PS50240"/>
    </source>
</evidence>